<protein>
    <submittedName>
        <fullName evidence="1">Uncharacterized protein</fullName>
    </submittedName>
</protein>
<proteinExistence type="predicted"/>
<dbReference type="EMBL" id="VTRV01000047">
    <property type="protein sequence ID" value="TZF90229.1"/>
    <property type="molecule type" value="Genomic_DNA"/>
</dbReference>
<keyword evidence="2" id="KW-1185">Reference proteome</keyword>
<dbReference type="AlphaFoldDB" id="A0A5D8Z649"/>
<accession>A0A5D8Z649</accession>
<evidence type="ECO:0000313" key="1">
    <source>
        <dbReference type="EMBL" id="TZF90229.1"/>
    </source>
</evidence>
<evidence type="ECO:0000313" key="2">
    <source>
        <dbReference type="Proteomes" id="UP000323164"/>
    </source>
</evidence>
<dbReference type="RefSeq" id="WP_149352474.1">
    <property type="nucleotide sequence ID" value="NZ_VTRV01000047.1"/>
</dbReference>
<name>A0A5D8Z649_9GAMM</name>
<dbReference type="Proteomes" id="UP000323164">
    <property type="component" value="Unassembled WGS sequence"/>
</dbReference>
<organism evidence="1 2">
    <name type="scientific">Cognatilysobacter lacus</name>
    <dbReference type="NCBI Taxonomy" id="1643323"/>
    <lineage>
        <taxon>Bacteria</taxon>
        <taxon>Pseudomonadati</taxon>
        <taxon>Pseudomonadota</taxon>
        <taxon>Gammaproteobacteria</taxon>
        <taxon>Lysobacterales</taxon>
        <taxon>Lysobacteraceae</taxon>
        <taxon>Cognatilysobacter</taxon>
    </lineage>
</organism>
<sequence>MDSLKRGRARIAESVDALRVGERPPPGSGRAQWVRNDQYPRACATAAHGSRRLVVLFVELDAEAVPHEFADDP</sequence>
<comment type="caution">
    <text evidence="1">The sequence shown here is derived from an EMBL/GenBank/DDBJ whole genome shotgun (WGS) entry which is preliminary data.</text>
</comment>
<reference evidence="1 2" key="1">
    <citation type="submission" date="2019-08" db="EMBL/GenBank/DDBJ databases">
        <title>Draft genome sequence of Lysobacter sp. UKS-15.</title>
        <authorList>
            <person name="Im W.-T."/>
        </authorList>
    </citation>
    <scope>NUCLEOTIDE SEQUENCE [LARGE SCALE GENOMIC DNA]</scope>
    <source>
        <strain evidence="1 2">UKS-15</strain>
    </source>
</reference>
<gene>
    <name evidence="1" type="ORF">FW784_06130</name>
</gene>